<name>S9Q8J0_9RHOB</name>
<dbReference type="STRING" id="1123237.Salmuc_02344"/>
<accession>S9Q8J0</accession>
<dbReference type="Proteomes" id="UP000015347">
    <property type="component" value="Unassembled WGS sequence"/>
</dbReference>
<evidence type="ECO:0000313" key="2">
    <source>
        <dbReference type="Proteomes" id="UP000015347"/>
    </source>
</evidence>
<reference evidence="2" key="1">
    <citation type="journal article" date="2014" name="Stand. Genomic Sci.">
        <title>Genome sequence of the exopolysaccharide-producing Salipiger mucosus type strain (DSM 16094(T)), a moderately halophilic member of the Roseobacter clade.</title>
        <authorList>
            <person name="Riedel T."/>
            <person name="Spring S."/>
            <person name="Fiebig A."/>
            <person name="Petersen J."/>
            <person name="Kyrpides N.C."/>
            <person name="Goker M."/>
            <person name="Klenk H.P."/>
        </authorList>
    </citation>
    <scope>NUCLEOTIDE SEQUENCE [LARGE SCALE GENOMIC DNA]</scope>
    <source>
        <strain evidence="2">DSM 16094</strain>
    </source>
</reference>
<proteinExistence type="predicted"/>
<keyword evidence="2" id="KW-1185">Reference proteome</keyword>
<gene>
    <name evidence="1" type="ORF">Salmuc_02344</name>
</gene>
<comment type="caution">
    <text evidence="1">The sequence shown here is derived from an EMBL/GenBank/DDBJ whole genome shotgun (WGS) entry which is preliminary data.</text>
</comment>
<dbReference type="AlphaFoldDB" id="S9Q8J0"/>
<dbReference type="EMBL" id="APVH01000064">
    <property type="protein sequence ID" value="EPX75948.1"/>
    <property type="molecule type" value="Genomic_DNA"/>
</dbReference>
<organism evidence="1 2">
    <name type="scientific">Salipiger mucosus DSM 16094</name>
    <dbReference type="NCBI Taxonomy" id="1123237"/>
    <lineage>
        <taxon>Bacteria</taxon>
        <taxon>Pseudomonadati</taxon>
        <taxon>Pseudomonadota</taxon>
        <taxon>Alphaproteobacteria</taxon>
        <taxon>Rhodobacterales</taxon>
        <taxon>Roseobacteraceae</taxon>
        <taxon>Salipiger</taxon>
    </lineage>
</organism>
<evidence type="ECO:0000313" key="1">
    <source>
        <dbReference type="EMBL" id="EPX75948.1"/>
    </source>
</evidence>
<protein>
    <submittedName>
        <fullName evidence="1">Uncharacterized protein</fullName>
    </submittedName>
</protein>
<sequence>MATRRSLSDDELSPLAREVFDDTPRHAGHRLRQQLLARAGA</sequence>
<dbReference type="HOGENOM" id="CLU_3276401_0_0_5"/>